<evidence type="ECO:0000313" key="2">
    <source>
        <dbReference type="EMBL" id="NWK02373.1"/>
    </source>
</evidence>
<accession>A0A7K4NMF8</accession>
<organism evidence="2 3">
    <name type="scientific">Marine Group I thaumarchaeote</name>
    <dbReference type="NCBI Taxonomy" id="2511932"/>
    <lineage>
        <taxon>Archaea</taxon>
        <taxon>Nitrososphaerota</taxon>
        <taxon>Marine Group I</taxon>
    </lineage>
</organism>
<dbReference type="EMBL" id="JACAST010000027">
    <property type="protein sequence ID" value="NWK02373.1"/>
    <property type="molecule type" value="Genomic_DNA"/>
</dbReference>
<evidence type="ECO:0000259" key="1">
    <source>
        <dbReference type="Pfam" id="PF14338"/>
    </source>
</evidence>
<protein>
    <recommendedName>
        <fullName evidence="1">Restriction system protein Mrr-like N-terminal domain-containing protein</fullName>
    </recommendedName>
</protein>
<name>A0A7K4NMF8_9ARCH</name>
<evidence type="ECO:0000313" key="3">
    <source>
        <dbReference type="Proteomes" id="UP000529843"/>
    </source>
</evidence>
<comment type="caution">
    <text evidence="2">The sequence shown here is derived from an EMBL/GenBank/DDBJ whole genome shotgun (WGS) entry which is preliminary data.</text>
</comment>
<dbReference type="Pfam" id="PF14338">
    <property type="entry name" value="Mrr_N"/>
    <property type="match status" value="1"/>
</dbReference>
<sequence>MVIPNFEQTMLPLLRCIENGKDWEMSEIEDWSVKHFGLSEAERTELKSSGDETLFHNRLHWAKLYLKKAGLVEDVSRGLVKIAREGLSALKQNPEKINIKFLKQYPGFLEWYTKKKPKGILQTDQGTLSGYDLDEENAKKIDIYIQKHQESKLNKTYPLKLRGVREDLPVYSLPLDLLFYNIRNGRFAMEYGALKAKEGHELRTEDSADAKKIQNLLLDIDPKHTLYLVNDIKKMRQTEPGVITIGGYVLNGNRRMAVLQNLVEQGDSSFGYLEVARLPGKVSPIDVWKIEAGIQLSREKQLDYDPINVLLKFDEGLNSGLSAMEMAKSLYGGFKEKDIVEKLQQLKLIVQYLRFIECPKQFHRVKGLDTHFIEIRKNVLNAEKRGLSPAEITDIKLIGFQLIFDGTSHKDLRKIDKIVADEEIKEEFWKALDYSKAESLAKKAQVRKDSEDKDALTPAREIFTECVDFVKIKTEKKQPTKLLKNALKNLENIERKKSSFVSPESITLIGDIAQVVKKLNAIAEGAGK</sequence>
<reference evidence="2 3" key="1">
    <citation type="journal article" date="2019" name="Environ. Microbiol.">
        <title>Genomics insights into ecotype formation of ammonia-oxidizing archaea in the deep ocean.</title>
        <authorList>
            <person name="Wang Y."/>
            <person name="Huang J.M."/>
            <person name="Cui G.J."/>
            <person name="Nunoura T."/>
            <person name="Takaki Y."/>
            <person name="Li W.L."/>
            <person name="Li J."/>
            <person name="Gao Z.M."/>
            <person name="Takai K."/>
            <person name="Zhang A.Q."/>
            <person name="Stepanauskas R."/>
        </authorList>
    </citation>
    <scope>NUCLEOTIDE SEQUENCE [LARGE SCALE GENOMIC DNA]</scope>
    <source>
        <strain evidence="2 3">N8</strain>
    </source>
</reference>
<dbReference type="Proteomes" id="UP000529843">
    <property type="component" value="Unassembled WGS sequence"/>
</dbReference>
<feature type="domain" description="Restriction system protein Mrr-like N-terminal" evidence="1">
    <location>
        <begin position="6"/>
        <end position="91"/>
    </location>
</feature>
<dbReference type="InterPro" id="IPR025745">
    <property type="entry name" value="Mrr-like_N_dom"/>
</dbReference>
<gene>
    <name evidence="2" type="ORF">HX804_03600</name>
</gene>
<proteinExistence type="predicted"/>
<dbReference type="AlphaFoldDB" id="A0A7K4NMF8"/>